<protein>
    <submittedName>
        <fullName evidence="1">Uncharacterized protein</fullName>
    </submittedName>
</protein>
<dbReference type="AlphaFoldDB" id="A0A9X1NRM2"/>
<name>A0A9X1NRM2_9HYPH</name>
<proteinExistence type="predicted"/>
<dbReference type="RefSeq" id="WP_231814622.1">
    <property type="nucleotide sequence ID" value="NZ_JAJOZR010000007.1"/>
</dbReference>
<evidence type="ECO:0000313" key="1">
    <source>
        <dbReference type="EMBL" id="MCD7109732.1"/>
    </source>
</evidence>
<reference evidence="1" key="1">
    <citation type="submission" date="2021-12" db="EMBL/GenBank/DDBJ databases">
        <authorList>
            <person name="Li Y."/>
        </authorList>
    </citation>
    <scope>NUCLEOTIDE SEQUENCE</scope>
    <source>
        <strain evidence="1">DKSPLA3</strain>
    </source>
</reference>
<evidence type="ECO:0000313" key="2">
    <source>
        <dbReference type="Proteomes" id="UP001139089"/>
    </source>
</evidence>
<organism evidence="1 2">
    <name type="scientific">Rhizobium quercicola</name>
    <dbReference type="NCBI Taxonomy" id="2901226"/>
    <lineage>
        <taxon>Bacteria</taxon>
        <taxon>Pseudomonadati</taxon>
        <taxon>Pseudomonadota</taxon>
        <taxon>Alphaproteobacteria</taxon>
        <taxon>Hyphomicrobiales</taxon>
        <taxon>Rhizobiaceae</taxon>
        <taxon>Rhizobium/Agrobacterium group</taxon>
        <taxon>Rhizobium</taxon>
    </lineage>
</organism>
<keyword evidence="2" id="KW-1185">Reference proteome</keyword>
<dbReference type="Proteomes" id="UP001139089">
    <property type="component" value="Unassembled WGS sequence"/>
</dbReference>
<gene>
    <name evidence="1" type="ORF">LRX75_11860</name>
</gene>
<accession>A0A9X1NRM2</accession>
<comment type="caution">
    <text evidence="1">The sequence shown here is derived from an EMBL/GenBank/DDBJ whole genome shotgun (WGS) entry which is preliminary data.</text>
</comment>
<sequence>MPGTLNSFEVIVFDDHTGELVQSDDLMRVGTADEACALAERLAASHAGTLALARSTNTAVGEVNPVRVLLQHGRIGDFA</sequence>
<dbReference type="EMBL" id="JAJOZR010000007">
    <property type="protein sequence ID" value="MCD7109732.1"/>
    <property type="molecule type" value="Genomic_DNA"/>
</dbReference>